<feature type="binding site" evidence="8">
    <location>
        <position position="198"/>
    </location>
    <ligand>
        <name>ATP</name>
        <dbReference type="ChEBI" id="CHEBI:30616"/>
    </ligand>
</feature>
<keyword evidence="5 8" id="KW-0547">Nucleotide-binding</keyword>
<comment type="catalytic activity">
    <reaction evidence="8">
        <text>L-threonyl-[protein] + ATP = 3-O-(5'-adenylyl)-L-threonyl-[protein] + diphosphate</text>
        <dbReference type="Rhea" id="RHEA:54292"/>
        <dbReference type="Rhea" id="RHEA-COMP:11060"/>
        <dbReference type="Rhea" id="RHEA-COMP:13847"/>
        <dbReference type="ChEBI" id="CHEBI:30013"/>
        <dbReference type="ChEBI" id="CHEBI:30616"/>
        <dbReference type="ChEBI" id="CHEBI:33019"/>
        <dbReference type="ChEBI" id="CHEBI:138113"/>
        <dbReference type="EC" id="2.7.7.108"/>
    </reaction>
</comment>
<comment type="caution">
    <text evidence="9">The sequence shown here is derived from an EMBL/GenBank/DDBJ whole genome shotgun (WGS) entry which is preliminary data.</text>
</comment>
<comment type="function">
    <text evidence="8">Nucleotidyltransferase involved in the post-translational modification of proteins. It can catalyze the addition of adenosine monophosphate (AMP) or uridine monophosphate (UMP) to a protein, resulting in modifications known as AMPylation and UMPylation.</text>
</comment>
<keyword evidence="7 8" id="KW-0460">Magnesium</keyword>
<feature type="binding site" evidence="8">
    <location>
        <position position="139"/>
    </location>
    <ligand>
        <name>ATP</name>
        <dbReference type="ChEBI" id="CHEBI:30616"/>
    </ligand>
</feature>
<dbReference type="Pfam" id="PF02696">
    <property type="entry name" value="SelO"/>
    <property type="match status" value="1"/>
</dbReference>
<organism evidence="9 10">
    <name type="scientific">Leucobacter soli</name>
    <dbReference type="NCBI Taxonomy" id="2812850"/>
    <lineage>
        <taxon>Bacteria</taxon>
        <taxon>Bacillati</taxon>
        <taxon>Actinomycetota</taxon>
        <taxon>Actinomycetes</taxon>
        <taxon>Micrococcales</taxon>
        <taxon>Microbacteriaceae</taxon>
        <taxon>Leucobacter</taxon>
    </lineage>
</organism>
<comment type="cofactor">
    <cofactor evidence="8">
        <name>Mg(2+)</name>
        <dbReference type="ChEBI" id="CHEBI:18420"/>
    </cofactor>
    <cofactor evidence="8">
        <name>Mn(2+)</name>
        <dbReference type="ChEBI" id="CHEBI:29035"/>
    </cofactor>
</comment>
<dbReference type="PANTHER" id="PTHR32057">
    <property type="entry name" value="PROTEIN ADENYLYLTRANSFERASE SELO, MITOCHONDRIAL"/>
    <property type="match status" value="1"/>
</dbReference>
<dbReference type="HAMAP" id="MF_00692">
    <property type="entry name" value="SelO"/>
    <property type="match status" value="1"/>
</dbReference>
<feature type="active site" description="Proton acceptor" evidence="8">
    <location>
        <position position="267"/>
    </location>
</feature>
<evidence type="ECO:0000256" key="1">
    <source>
        <dbReference type="ARBA" id="ARBA00009747"/>
    </source>
</evidence>
<feature type="binding site" evidence="8">
    <location>
        <position position="191"/>
    </location>
    <ligand>
        <name>ATP</name>
        <dbReference type="ChEBI" id="CHEBI:30616"/>
    </ligand>
</feature>
<evidence type="ECO:0000313" key="9">
    <source>
        <dbReference type="EMBL" id="CAG7613087.1"/>
    </source>
</evidence>
<dbReference type="GO" id="GO:0030145">
    <property type="term" value="F:manganese ion binding"/>
    <property type="evidence" value="ECO:0007669"/>
    <property type="project" value="UniProtKB-UniRule"/>
</dbReference>
<dbReference type="EMBL" id="CAJVAP010000017">
    <property type="protein sequence ID" value="CAG7613087.1"/>
    <property type="molecule type" value="Genomic_DNA"/>
</dbReference>
<feature type="binding site" evidence="8">
    <location>
        <position position="140"/>
    </location>
    <ligand>
        <name>ATP</name>
        <dbReference type="ChEBI" id="CHEBI:30616"/>
    </ligand>
</feature>
<dbReference type="EC" id="2.7.7.108" evidence="8"/>
<evidence type="ECO:0000313" key="10">
    <source>
        <dbReference type="Proteomes" id="UP000693892"/>
    </source>
</evidence>
<dbReference type="NCBIfam" id="NF000658">
    <property type="entry name" value="PRK00029.1"/>
    <property type="match status" value="1"/>
</dbReference>
<comment type="catalytic activity">
    <reaction evidence="8">
        <text>L-tyrosyl-[protein] + UTP = O-(5'-uridylyl)-L-tyrosyl-[protein] + diphosphate</text>
        <dbReference type="Rhea" id="RHEA:83887"/>
        <dbReference type="Rhea" id="RHEA-COMP:10136"/>
        <dbReference type="Rhea" id="RHEA-COMP:20238"/>
        <dbReference type="ChEBI" id="CHEBI:33019"/>
        <dbReference type="ChEBI" id="CHEBI:46398"/>
        <dbReference type="ChEBI" id="CHEBI:46858"/>
        <dbReference type="ChEBI" id="CHEBI:90602"/>
    </reaction>
</comment>
<protein>
    <recommendedName>
        <fullName evidence="8">Protein nucleotidyltransferase YdiU</fullName>
        <ecNumber evidence="8">2.7.7.-</ecNumber>
    </recommendedName>
    <alternativeName>
        <fullName evidence="8">Protein adenylyltransferase YdiU</fullName>
        <ecNumber evidence="8">2.7.7.108</ecNumber>
    </alternativeName>
    <alternativeName>
        <fullName evidence="8">Protein uridylyltransferase YdiU</fullName>
        <ecNumber evidence="8">2.7.7.-</ecNumber>
    </alternativeName>
</protein>
<evidence type="ECO:0000256" key="4">
    <source>
        <dbReference type="ARBA" id="ARBA00022723"/>
    </source>
</evidence>
<dbReference type="RefSeq" id="WP_218115332.1">
    <property type="nucleotide sequence ID" value="NZ_CAJVAP010000017.1"/>
</dbReference>
<accession>A0A916NHA6</accession>
<dbReference type="GO" id="GO:0005524">
    <property type="term" value="F:ATP binding"/>
    <property type="evidence" value="ECO:0007669"/>
    <property type="project" value="UniProtKB-UniRule"/>
</dbReference>
<dbReference type="PANTHER" id="PTHR32057:SF14">
    <property type="entry name" value="PROTEIN ADENYLYLTRANSFERASE SELO, MITOCHONDRIAL"/>
    <property type="match status" value="1"/>
</dbReference>
<evidence type="ECO:0000256" key="8">
    <source>
        <dbReference type="HAMAP-Rule" id="MF_00692"/>
    </source>
</evidence>
<feature type="binding site" evidence="8">
    <location>
        <position position="277"/>
    </location>
    <ligand>
        <name>Mg(2+)</name>
        <dbReference type="ChEBI" id="CHEBI:18420"/>
    </ligand>
</feature>
<reference evidence="9" key="1">
    <citation type="submission" date="2021-06" db="EMBL/GenBank/DDBJ databases">
        <authorList>
            <person name="Criscuolo A."/>
        </authorList>
    </citation>
    <scope>NUCLEOTIDE SEQUENCE</scope>
    <source>
        <strain evidence="9">CIP111803</strain>
    </source>
</reference>
<comment type="catalytic activity">
    <reaction evidence="8">
        <text>L-seryl-[protein] + ATP = 3-O-(5'-adenylyl)-L-seryl-[protein] + diphosphate</text>
        <dbReference type="Rhea" id="RHEA:58120"/>
        <dbReference type="Rhea" id="RHEA-COMP:9863"/>
        <dbReference type="Rhea" id="RHEA-COMP:15073"/>
        <dbReference type="ChEBI" id="CHEBI:29999"/>
        <dbReference type="ChEBI" id="CHEBI:30616"/>
        <dbReference type="ChEBI" id="CHEBI:33019"/>
        <dbReference type="ChEBI" id="CHEBI:142516"/>
        <dbReference type="EC" id="2.7.7.108"/>
    </reaction>
</comment>
<evidence type="ECO:0000256" key="7">
    <source>
        <dbReference type="ARBA" id="ARBA00022842"/>
    </source>
</evidence>
<keyword evidence="6 8" id="KW-0067">ATP-binding</keyword>
<dbReference type="AlphaFoldDB" id="A0A916NHA6"/>
<keyword evidence="8" id="KW-0464">Manganese</keyword>
<evidence type="ECO:0000256" key="3">
    <source>
        <dbReference type="ARBA" id="ARBA00022695"/>
    </source>
</evidence>
<name>A0A916NHA6_9MICO</name>
<evidence type="ECO:0000256" key="2">
    <source>
        <dbReference type="ARBA" id="ARBA00022679"/>
    </source>
</evidence>
<keyword evidence="3 8" id="KW-0548">Nucleotidyltransferase</keyword>
<feature type="binding site" evidence="8">
    <location>
        <position position="107"/>
    </location>
    <ligand>
        <name>ATP</name>
        <dbReference type="ChEBI" id="CHEBI:30616"/>
    </ligand>
</feature>
<keyword evidence="2 8" id="KW-0808">Transferase</keyword>
<evidence type="ECO:0000256" key="5">
    <source>
        <dbReference type="ARBA" id="ARBA00022741"/>
    </source>
</evidence>
<evidence type="ECO:0000256" key="6">
    <source>
        <dbReference type="ARBA" id="ARBA00022840"/>
    </source>
</evidence>
<dbReference type="GO" id="GO:0070733">
    <property type="term" value="F:AMPylase activity"/>
    <property type="evidence" value="ECO:0007669"/>
    <property type="project" value="UniProtKB-EC"/>
</dbReference>
<feature type="binding site" evidence="8">
    <location>
        <position position="108"/>
    </location>
    <ligand>
        <name>ATP</name>
        <dbReference type="ChEBI" id="CHEBI:30616"/>
    </ligand>
</feature>
<dbReference type="Proteomes" id="UP000693892">
    <property type="component" value="Unassembled WGS sequence"/>
</dbReference>
<sequence>MSIAGASDSGTLEALPQSSVDVRLDDGFARALPELAVPWSAARPEHPTLLALNAPLAVELGLDPGELRSESGIRFLLGNELAAGSRPVAQAYAGHQFGGLSPRLGDGRALLLGEIVDPAGRVRDLHLKGSGRTPFARADGFAAVGPMLREYAVGEAMHALGIPTTRALAVIGTGRRVPRDGELLPGAVLVRVAASHLRIGSFQYAAIRGDIGLLRRLTEFAIRRHYPRLLGSGTPALDLLRAVIAAQAELVASWMLVGFVHGVMNTDNATISGETIDYGPCAFLDAYDPAAVFSSIDHGGRYAYGGQPGVMLWNLTRFAEALLPLIDAERHGGSDTAPTAAREIDPAAIRLAEEALAEFAPAYQRAWTSGMRAKLGLADGDADDARVADLSAGLLQDLRDHAVDYTLAFRDLARLAHEESPGEEGSRLPEPDRLGPWFAAWTALRPDGDAMDSVNPLRIPRNGVIDDALEAASAGDLAPFASLLEAVAHPFEAGVDTDPELARFARPADPGRGRYVTYCGT</sequence>
<feature type="binding site" evidence="8">
    <location>
        <position position="128"/>
    </location>
    <ligand>
        <name>ATP</name>
        <dbReference type="ChEBI" id="CHEBI:30616"/>
    </ligand>
</feature>
<comment type="catalytic activity">
    <reaction evidence="8">
        <text>L-seryl-[protein] + UTP = O-(5'-uridylyl)-L-seryl-[protein] + diphosphate</text>
        <dbReference type="Rhea" id="RHEA:64604"/>
        <dbReference type="Rhea" id="RHEA-COMP:9863"/>
        <dbReference type="Rhea" id="RHEA-COMP:16635"/>
        <dbReference type="ChEBI" id="CHEBI:29999"/>
        <dbReference type="ChEBI" id="CHEBI:33019"/>
        <dbReference type="ChEBI" id="CHEBI:46398"/>
        <dbReference type="ChEBI" id="CHEBI:156051"/>
    </reaction>
</comment>
<keyword evidence="4 8" id="KW-0479">Metal-binding</keyword>
<dbReference type="GO" id="GO:0000287">
    <property type="term" value="F:magnesium ion binding"/>
    <property type="evidence" value="ECO:0007669"/>
    <property type="project" value="UniProtKB-UniRule"/>
</dbReference>
<comment type="catalytic activity">
    <reaction evidence="8">
        <text>L-histidyl-[protein] + UTP = N(tele)-(5'-uridylyl)-L-histidyl-[protein] + diphosphate</text>
        <dbReference type="Rhea" id="RHEA:83891"/>
        <dbReference type="Rhea" id="RHEA-COMP:9745"/>
        <dbReference type="Rhea" id="RHEA-COMP:20239"/>
        <dbReference type="ChEBI" id="CHEBI:29979"/>
        <dbReference type="ChEBI" id="CHEBI:33019"/>
        <dbReference type="ChEBI" id="CHEBI:46398"/>
        <dbReference type="ChEBI" id="CHEBI:233474"/>
    </reaction>
</comment>
<comment type="catalytic activity">
    <reaction evidence="8">
        <text>L-tyrosyl-[protein] + ATP = O-(5'-adenylyl)-L-tyrosyl-[protein] + diphosphate</text>
        <dbReference type="Rhea" id="RHEA:54288"/>
        <dbReference type="Rhea" id="RHEA-COMP:10136"/>
        <dbReference type="Rhea" id="RHEA-COMP:13846"/>
        <dbReference type="ChEBI" id="CHEBI:30616"/>
        <dbReference type="ChEBI" id="CHEBI:33019"/>
        <dbReference type="ChEBI" id="CHEBI:46858"/>
        <dbReference type="ChEBI" id="CHEBI:83624"/>
        <dbReference type="EC" id="2.7.7.108"/>
    </reaction>
</comment>
<feature type="binding site" evidence="8">
    <location>
        <position position="105"/>
    </location>
    <ligand>
        <name>ATP</name>
        <dbReference type="ChEBI" id="CHEBI:30616"/>
    </ligand>
</feature>
<proteinExistence type="inferred from homology"/>
<comment type="similarity">
    <text evidence="1 8">Belongs to the SELO family.</text>
</comment>
<feature type="binding site" evidence="8">
    <location>
        <position position="268"/>
    </location>
    <ligand>
        <name>Mg(2+)</name>
        <dbReference type="ChEBI" id="CHEBI:18420"/>
    </ligand>
</feature>
<feature type="binding site" evidence="8">
    <location>
        <position position="277"/>
    </location>
    <ligand>
        <name>ATP</name>
        <dbReference type="ChEBI" id="CHEBI:30616"/>
    </ligand>
</feature>
<dbReference type="EC" id="2.7.7.-" evidence="8"/>
<gene>
    <name evidence="8 9" type="primary">selO</name>
    <name evidence="8" type="synonym">ydiU</name>
    <name evidence="9" type="ORF">LEUCIP111803_01653</name>
</gene>
<keyword evidence="10" id="KW-1185">Reference proteome</keyword>
<dbReference type="InterPro" id="IPR003846">
    <property type="entry name" value="SelO"/>
</dbReference>